<keyword evidence="1 2" id="KW-0443">Lipid metabolism</keyword>
<evidence type="ECO:0000256" key="2">
    <source>
        <dbReference type="PROSITE-ProRule" id="PRU01161"/>
    </source>
</evidence>
<evidence type="ECO:0000259" key="3">
    <source>
        <dbReference type="PROSITE" id="PS51635"/>
    </source>
</evidence>
<feature type="short sequence motif" description="GXSXG" evidence="2">
    <location>
        <begin position="112"/>
        <end position="116"/>
    </location>
</feature>
<proteinExistence type="predicted"/>
<keyword evidence="5" id="KW-1185">Reference proteome</keyword>
<keyword evidence="2" id="KW-0442">Lipid degradation</keyword>
<feature type="active site" description="Nucleophile" evidence="2">
    <location>
        <position position="114"/>
    </location>
</feature>
<accession>A0A5B8FSR1</accession>
<dbReference type="PROSITE" id="PS51257">
    <property type="entry name" value="PROKAR_LIPOPROTEIN"/>
    <property type="match status" value="1"/>
</dbReference>
<reference evidence="4 5" key="1">
    <citation type="submission" date="2019-06" db="EMBL/GenBank/DDBJ databases">
        <title>Genome sequence of Rhodobacteraceae bacterium D4M1.</title>
        <authorList>
            <person name="Cao J."/>
        </authorList>
    </citation>
    <scope>NUCLEOTIDE SEQUENCE [LARGE SCALE GENOMIC DNA]</scope>
    <source>
        <strain evidence="4 5">D4M1</strain>
    </source>
</reference>
<gene>
    <name evidence="4" type="ORF">FDP22_00135</name>
</gene>
<evidence type="ECO:0000313" key="5">
    <source>
        <dbReference type="Proteomes" id="UP000305888"/>
    </source>
</evidence>
<sequence length="397" mass="42602">MIARRALLGGLTALAACSGLPRMPPAIPAPERDSIAALPGYDRIRFFGDEVSPRASDMVEMIVNRRRASHVRPGKFDILALSGGGSDGAYGAGLLTGWSAQGDRPEFDVVTGISTGALIAPFAFLGPEEDDQIAHLYTSISLDQIVEFAPLKALFGAASLGDSTPLLRLLREQITPEFVARIAQQYQRGRVLLIGTTNLDAQRPVIWDIGAIASSGREDAPELICRVMLASAAIPAAFSPVLFRVTQNGVAGSELHVDGGVTQSIFVTPPGFDTRPIMDRLGVPPEGRALWLIRNASLRPDYDPLPLGVLDIAQRAVSTLIKSQTTGDLFGIQARAKEDGFAFHLAYVPESFDERETAPFDPQYMAALFALGRREAEAGYDWKSSVYPATVNPDAGN</sequence>
<dbReference type="InterPro" id="IPR016035">
    <property type="entry name" value="Acyl_Trfase/lysoPLipase"/>
</dbReference>
<protein>
    <submittedName>
        <fullName evidence="4">Patatin</fullName>
    </submittedName>
</protein>
<dbReference type="SUPFAM" id="SSF52151">
    <property type="entry name" value="FabD/lysophospholipase-like"/>
    <property type="match status" value="1"/>
</dbReference>
<dbReference type="InterPro" id="IPR002641">
    <property type="entry name" value="PNPLA_dom"/>
</dbReference>
<evidence type="ECO:0000256" key="1">
    <source>
        <dbReference type="ARBA" id="ARBA00023098"/>
    </source>
</evidence>
<dbReference type="Pfam" id="PF01734">
    <property type="entry name" value="Patatin"/>
    <property type="match status" value="1"/>
</dbReference>
<evidence type="ECO:0000313" key="4">
    <source>
        <dbReference type="EMBL" id="QDL90344.1"/>
    </source>
</evidence>
<dbReference type="AlphaFoldDB" id="A0A5B8FSR1"/>
<dbReference type="EMBL" id="CP040818">
    <property type="protein sequence ID" value="QDL90344.1"/>
    <property type="molecule type" value="Genomic_DNA"/>
</dbReference>
<feature type="domain" description="PNPLA" evidence="3">
    <location>
        <begin position="79"/>
        <end position="271"/>
    </location>
</feature>
<dbReference type="GO" id="GO:0016787">
    <property type="term" value="F:hydrolase activity"/>
    <property type="evidence" value="ECO:0007669"/>
    <property type="project" value="UniProtKB-UniRule"/>
</dbReference>
<feature type="short sequence motif" description="DGA/G" evidence="2">
    <location>
        <begin position="258"/>
        <end position="260"/>
    </location>
</feature>
<dbReference type="RefSeq" id="WP_138575825.1">
    <property type="nucleotide sequence ID" value="NZ_CP040818.1"/>
</dbReference>
<feature type="short sequence motif" description="GXGXXG" evidence="2">
    <location>
        <begin position="83"/>
        <end position="88"/>
    </location>
</feature>
<organism evidence="4 5">
    <name type="scientific">Paroceanicella profunda</name>
    <dbReference type="NCBI Taxonomy" id="2579971"/>
    <lineage>
        <taxon>Bacteria</taxon>
        <taxon>Pseudomonadati</taxon>
        <taxon>Pseudomonadota</taxon>
        <taxon>Alphaproteobacteria</taxon>
        <taxon>Rhodobacterales</taxon>
        <taxon>Paracoccaceae</taxon>
        <taxon>Paroceanicella</taxon>
    </lineage>
</organism>
<dbReference type="Proteomes" id="UP000305888">
    <property type="component" value="Chromosome"/>
</dbReference>
<dbReference type="KEGG" id="ppru:FDP22_00135"/>
<dbReference type="Gene3D" id="3.40.1090.10">
    <property type="entry name" value="Cytosolic phospholipase A2 catalytic domain"/>
    <property type="match status" value="1"/>
</dbReference>
<name>A0A5B8FSR1_9RHOB</name>
<keyword evidence="2" id="KW-0378">Hydrolase</keyword>
<dbReference type="PROSITE" id="PS51635">
    <property type="entry name" value="PNPLA"/>
    <property type="match status" value="1"/>
</dbReference>
<dbReference type="GO" id="GO:0016042">
    <property type="term" value="P:lipid catabolic process"/>
    <property type="evidence" value="ECO:0007669"/>
    <property type="project" value="UniProtKB-UniRule"/>
</dbReference>
<feature type="active site" description="Proton acceptor" evidence="2">
    <location>
        <position position="258"/>
    </location>
</feature>
<dbReference type="OrthoDB" id="323481at2"/>